<evidence type="ECO:0000256" key="1">
    <source>
        <dbReference type="SAM" id="Phobius"/>
    </source>
</evidence>
<comment type="caution">
    <text evidence="2">The sequence shown here is derived from an EMBL/GenBank/DDBJ whole genome shotgun (WGS) entry which is preliminary data.</text>
</comment>
<keyword evidence="1" id="KW-1133">Transmembrane helix</keyword>
<evidence type="ECO:0000313" key="3">
    <source>
        <dbReference type="Proteomes" id="UP000593571"/>
    </source>
</evidence>
<sequence length="148" mass="16799">MSRLISWYLVKRQASGMFFPLTHCFLQSLLYLRIFLFLSFFFNYHKIKTLNGHRQGSLFQRSIVPTSSKSCFSGKRPHSSLLLPLFKIYHHSLGTHNCPVGVAGGWMVWVLTQTSHCCPDPPSTSLPFPHGRHSETCSSVHMNADLAC</sequence>
<accession>A0A7J8E8J7</accession>
<keyword evidence="1" id="KW-0472">Membrane</keyword>
<dbReference type="EMBL" id="JACASE010000010">
    <property type="protein sequence ID" value="KAF6431615.1"/>
    <property type="molecule type" value="Genomic_DNA"/>
</dbReference>
<organism evidence="2 3">
    <name type="scientific">Rousettus aegyptiacus</name>
    <name type="common">Egyptian fruit bat</name>
    <name type="synonym">Pteropus aegyptiacus</name>
    <dbReference type="NCBI Taxonomy" id="9407"/>
    <lineage>
        <taxon>Eukaryota</taxon>
        <taxon>Metazoa</taxon>
        <taxon>Chordata</taxon>
        <taxon>Craniata</taxon>
        <taxon>Vertebrata</taxon>
        <taxon>Euteleostomi</taxon>
        <taxon>Mammalia</taxon>
        <taxon>Eutheria</taxon>
        <taxon>Laurasiatheria</taxon>
        <taxon>Chiroptera</taxon>
        <taxon>Yinpterochiroptera</taxon>
        <taxon>Pteropodoidea</taxon>
        <taxon>Pteropodidae</taxon>
        <taxon>Rousettinae</taxon>
        <taxon>Rousettus</taxon>
    </lineage>
</organism>
<keyword evidence="1" id="KW-0812">Transmembrane</keyword>
<keyword evidence="3" id="KW-1185">Reference proteome</keyword>
<gene>
    <name evidence="2" type="ORF">HJG63_008126</name>
</gene>
<dbReference type="AlphaFoldDB" id="A0A7J8E8J7"/>
<feature type="transmembrane region" description="Helical" evidence="1">
    <location>
        <begin position="20"/>
        <end position="44"/>
    </location>
</feature>
<dbReference type="Proteomes" id="UP000593571">
    <property type="component" value="Unassembled WGS sequence"/>
</dbReference>
<protein>
    <submittedName>
        <fullName evidence="2">Uncharacterized protein</fullName>
    </submittedName>
</protein>
<name>A0A7J8E8J7_ROUAE</name>
<reference evidence="2 3" key="1">
    <citation type="journal article" date="2020" name="Nature">
        <title>Six reference-quality genomes reveal evolution of bat adaptations.</title>
        <authorList>
            <person name="Jebb D."/>
            <person name="Huang Z."/>
            <person name="Pippel M."/>
            <person name="Hughes G.M."/>
            <person name="Lavrichenko K."/>
            <person name="Devanna P."/>
            <person name="Winkler S."/>
            <person name="Jermiin L.S."/>
            <person name="Skirmuntt E.C."/>
            <person name="Katzourakis A."/>
            <person name="Burkitt-Gray L."/>
            <person name="Ray D.A."/>
            <person name="Sullivan K.A.M."/>
            <person name="Roscito J.G."/>
            <person name="Kirilenko B.M."/>
            <person name="Davalos L.M."/>
            <person name="Corthals A.P."/>
            <person name="Power M.L."/>
            <person name="Jones G."/>
            <person name="Ransome R.D."/>
            <person name="Dechmann D.K.N."/>
            <person name="Locatelli A.G."/>
            <person name="Puechmaille S.J."/>
            <person name="Fedrigo O."/>
            <person name="Jarvis E.D."/>
            <person name="Hiller M."/>
            <person name="Vernes S.C."/>
            <person name="Myers E.W."/>
            <person name="Teeling E.C."/>
        </authorList>
    </citation>
    <scope>NUCLEOTIDE SEQUENCE [LARGE SCALE GENOMIC DNA]</scope>
    <source>
        <strain evidence="2">MRouAeg1</strain>
        <tissue evidence="2">Muscle</tissue>
    </source>
</reference>
<evidence type="ECO:0000313" key="2">
    <source>
        <dbReference type="EMBL" id="KAF6431615.1"/>
    </source>
</evidence>
<proteinExistence type="predicted"/>